<dbReference type="EMBL" id="SSTD01017200">
    <property type="protein sequence ID" value="TYK00167.1"/>
    <property type="molecule type" value="Genomic_DNA"/>
</dbReference>
<sequence>MMNFSSRIRGFSNLHLSNLDQYVLGAPSGRRRPDSVPTRAHVARVRKRASYWVKVGRGKLASDREGSVTCHMGTQFCFRVYVSVTLVKRESGKKSPHLLPQTLALAAATSCTAARSQPPRSSSAALFALRSSHPVSSVVAVCARQLRRSADHSASRKRAVAFHMSRTTTLRQLSPLSSAVRGTWSRLPCSSSIVTVFFVGLLRQQIVSRCNLSRPDSSRPIRPSRMCKLSLQSPVSFS</sequence>
<proteinExistence type="predicted"/>
<gene>
    <name evidence="1" type="ORF">E5676_scaffold2510G00630</name>
</gene>
<comment type="caution">
    <text evidence="1">The sequence shown here is derived from an EMBL/GenBank/DDBJ whole genome shotgun (WGS) entry which is preliminary data.</text>
</comment>
<reference evidence="1 2" key="1">
    <citation type="submission" date="2019-08" db="EMBL/GenBank/DDBJ databases">
        <title>Draft genome sequences of two oriental melons (Cucumis melo L. var makuwa).</title>
        <authorList>
            <person name="Kwon S.-Y."/>
        </authorList>
    </citation>
    <scope>NUCLEOTIDE SEQUENCE [LARGE SCALE GENOMIC DNA]</scope>
    <source>
        <strain evidence="2">cv. Chang Bougi</strain>
        <tissue evidence="1">Leaf</tissue>
    </source>
</reference>
<evidence type="ECO:0000313" key="2">
    <source>
        <dbReference type="Proteomes" id="UP000321947"/>
    </source>
</evidence>
<protein>
    <submittedName>
        <fullName evidence="1">Uncharacterized protein</fullName>
    </submittedName>
</protein>
<name>A0A5D3BLX9_CUCMM</name>
<evidence type="ECO:0000313" key="1">
    <source>
        <dbReference type="EMBL" id="TYK00167.1"/>
    </source>
</evidence>
<dbReference type="Proteomes" id="UP000321947">
    <property type="component" value="Unassembled WGS sequence"/>
</dbReference>
<organism evidence="1 2">
    <name type="scientific">Cucumis melo var. makuwa</name>
    <name type="common">Oriental melon</name>
    <dbReference type="NCBI Taxonomy" id="1194695"/>
    <lineage>
        <taxon>Eukaryota</taxon>
        <taxon>Viridiplantae</taxon>
        <taxon>Streptophyta</taxon>
        <taxon>Embryophyta</taxon>
        <taxon>Tracheophyta</taxon>
        <taxon>Spermatophyta</taxon>
        <taxon>Magnoliopsida</taxon>
        <taxon>eudicotyledons</taxon>
        <taxon>Gunneridae</taxon>
        <taxon>Pentapetalae</taxon>
        <taxon>rosids</taxon>
        <taxon>fabids</taxon>
        <taxon>Cucurbitales</taxon>
        <taxon>Cucurbitaceae</taxon>
        <taxon>Benincaseae</taxon>
        <taxon>Cucumis</taxon>
    </lineage>
</organism>
<dbReference type="AlphaFoldDB" id="A0A5D3BLX9"/>
<accession>A0A5D3BLX9</accession>